<dbReference type="Gene3D" id="3.40.50.300">
    <property type="entry name" value="P-loop containing nucleotide triphosphate hydrolases"/>
    <property type="match status" value="1"/>
</dbReference>
<dbReference type="PROSITE" id="PS50893">
    <property type="entry name" value="ABC_TRANSPORTER_2"/>
    <property type="match status" value="1"/>
</dbReference>
<dbReference type="PROSITE" id="PS50929">
    <property type="entry name" value="ABC_TM1F"/>
    <property type="match status" value="1"/>
</dbReference>
<dbReference type="GO" id="GO:0005524">
    <property type="term" value="F:ATP binding"/>
    <property type="evidence" value="ECO:0007669"/>
    <property type="project" value="UniProtKB-KW"/>
</dbReference>
<keyword evidence="2" id="KW-1003">Cell membrane</keyword>
<feature type="domain" description="ABC transmembrane type-1" evidence="10">
    <location>
        <begin position="170"/>
        <end position="448"/>
    </location>
</feature>
<evidence type="ECO:0000256" key="5">
    <source>
        <dbReference type="ARBA" id="ARBA00022840"/>
    </source>
</evidence>
<proteinExistence type="predicted"/>
<dbReference type="RefSeq" id="WP_272802317.1">
    <property type="nucleotide sequence ID" value="NZ_JAQQKY010000001.1"/>
</dbReference>
<evidence type="ECO:0000256" key="7">
    <source>
        <dbReference type="ARBA" id="ARBA00023136"/>
    </source>
</evidence>
<dbReference type="SMART" id="SM00382">
    <property type="entry name" value="AAA"/>
    <property type="match status" value="1"/>
</dbReference>
<keyword evidence="6 8" id="KW-1133">Transmembrane helix</keyword>
<dbReference type="InterPro" id="IPR003593">
    <property type="entry name" value="AAA+_ATPase"/>
</dbReference>
<feature type="transmembrane region" description="Helical" evidence="8">
    <location>
        <begin position="281"/>
        <end position="301"/>
    </location>
</feature>
<feature type="transmembrane region" description="Helical" evidence="8">
    <location>
        <begin position="199"/>
        <end position="221"/>
    </location>
</feature>
<evidence type="ECO:0000313" key="11">
    <source>
        <dbReference type="EMBL" id="MDC7689803.1"/>
    </source>
</evidence>
<keyword evidence="12" id="KW-1185">Reference proteome</keyword>
<comment type="subcellular location">
    <subcellularLocation>
        <location evidence="1">Cell membrane</location>
        <topology evidence="1">Multi-pass membrane protein</topology>
    </subcellularLocation>
</comment>
<feature type="transmembrane region" description="Helical" evidence="8">
    <location>
        <begin position="166"/>
        <end position="187"/>
    </location>
</feature>
<evidence type="ECO:0000256" key="3">
    <source>
        <dbReference type="ARBA" id="ARBA00022692"/>
    </source>
</evidence>
<evidence type="ECO:0000256" key="6">
    <source>
        <dbReference type="ARBA" id="ARBA00022989"/>
    </source>
</evidence>
<reference evidence="11 12" key="1">
    <citation type="submission" date="2023-01" db="EMBL/GenBank/DDBJ databases">
        <title>Novel species of the genus Vogesella isolated from rivers.</title>
        <authorList>
            <person name="Lu H."/>
        </authorList>
    </citation>
    <scope>NUCLEOTIDE SEQUENCE [LARGE SCALE GENOMIC DNA]</scope>
    <source>
        <strain evidence="11 12">SH7W</strain>
    </source>
</reference>
<gene>
    <name evidence="11" type="ORF">PQU93_03290</name>
</gene>
<protein>
    <submittedName>
        <fullName evidence="11">ATP-binding cassette domain-containing protein</fullName>
    </submittedName>
</protein>
<dbReference type="InterPro" id="IPR003439">
    <property type="entry name" value="ABC_transporter-like_ATP-bd"/>
</dbReference>
<keyword evidence="5 11" id="KW-0067">ATP-binding</keyword>
<dbReference type="Pfam" id="PF00005">
    <property type="entry name" value="ABC_tran"/>
    <property type="match status" value="1"/>
</dbReference>
<dbReference type="SUPFAM" id="SSF52540">
    <property type="entry name" value="P-loop containing nucleoside triphosphate hydrolases"/>
    <property type="match status" value="1"/>
</dbReference>
<comment type="caution">
    <text evidence="11">The sequence shown here is derived from an EMBL/GenBank/DDBJ whole genome shotgun (WGS) entry which is preliminary data.</text>
</comment>
<dbReference type="SUPFAM" id="SSF90123">
    <property type="entry name" value="ABC transporter transmembrane region"/>
    <property type="match status" value="1"/>
</dbReference>
<evidence type="ECO:0000256" key="8">
    <source>
        <dbReference type="SAM" id="Phobius"/>
    </source>
</evidence>
<dbReference type="PROSITE" id="PS00211">
    <property type="entry name" value="ABC_TRANSPORTER_1"/>
    <property type="match status" value="1"/>
</dbReference>
<evidence type="ECO:0000259" key="10">
    <source>
        <dbReference type="PROSITE" id="PS50929"/>
    </source>
</evidence>
<dbReference type="Proteomes" id="UP001221566">
    <property type="component" value="Unassembled WGS sequence"/>
</dbReference>
<name>A0ABT5I195_VOGIN</name>
<organism evidence="11 12">
    <name type="scientific">Vogesella indigofera</name>
    <name type="common">Pseudomonas indigofera</name>
    <dbReference type="NCBI Taxonomy" id="45465"/>
    <lineage>
        <taxon>Bacteria</taxon>
        <taxon>Pseudomonadati</taxon>
        <taxon>Pseudomonadota</taxon>
        <taxon>Betaproteobacteria</taxon>
        <taxon>Neisseriales</taxon>
        <taxon>Chromobacteriaceae</taxon>
        <taxon>Vogesella</taxon>
    </lineage>
</organism>
<evidence type="ECO:0000259" key="9">
    <source>
        <dbReference type="PROSITE" id="PS50893"/>
    </source>
</evidence>
<dbReference type="EMBL" id="JAQQKY010000001">
    <property type="protein sequence ID" value="MDC7689803.1"/>
    <property type="molecule type" value="Genomic_DNA"/>
</dbReference>
<sequence length="718" mass="77944">MSEQISKNEPVIGNAAPDFSAALLSLLFQRLEVEIAREAVEQAVDIVGRRNSASTPVERIGQILNVLQRSDMQPALLGWAKFNRRSLPALVHVSGEWLLAERTAEGAITFVGGDSVARAPDDAELLTAQVLWLRVGRRPAPVTSFDTLKSKTAKMVLGELFADKRWLWDVMVATVVVNLLAVVTSLYSMQVYDRVVPTFSYSTLWALSMGMLIIMVADWTLKYVRSRMLDSVAKAVDIKTSQRLFEHLLNVRIDVRPRSVGSLAAQASGLETVRAFFSSTIVFALTDLPFAFMFIAFIAVIGGPVAAVYLVLLPLALGLGWLTQLRLRKLSENEMQRSTERQGLLVESIQGAEVIQSLGAGWRFADIWRGMTSDMSTYSIQSKKITSVMVISAGSIGNLAYVLAIVVGVQAIEGGHLTMGGLIASTILGGRILGPVSQAVQILAQWQHVREALSMVDRVMELEKIRADDSLLIAPDKRPESVKFESLRFSYPGSPVVRLDLPGLSFKAGERVLLLGPVGSGKSTLLKVAAGLYRPAEGRVTLGGADLWEVEPQVLVEQVAYLPQDVQLFKGTLRSNLTMVGSISDSRMIEVCGLLGVDRIAADHPRSMEMEVSEGGGGLSGGQRQLIGLARTMLAQPTVWLLDEPTASLDTESEARVIHALKQLIKPDDIVLIATHRSTLLSLATRVILMKGGAVVMDDVPERFAAPRNTASAGEQAS</sequence>
<dbReference type="InterPro" id="IPR039421">
    <property type="entry name" value="Type_1_exporter"/>
</dbReference>
<dbReference type="Pfam" id="PF00664">
    <property type="entry name" value="ABC_membrane"/>
    <property type="match status" value="1"/>
</dbReference>
<evidence type="ECO:0000256" key="2">
    <source>
        <dbReference type="ARBA" id="ARBA00022475"/>
    </source>
</evidence>
<dbReference type="InterPro" id="IPR017871">
    <property type="entry name" value="ABC_transporter-like_CS"/>
</dbReference>
<accession>A0ABT5I195</accession>
<dbReference type="Gene3D" id="1.20.1560.10">
    <property type="entry name" value="ABC transporter type 1, transmembrane domain"/>
    <property type="match status" value="1"/>
</dbReference>
<dbReference type="PANTHER" id="PTHR24221:SF248">
    <property type="entry name" value="ABC TRANSPORTER TRANSMEMBRANE REGION"/>
    <property type="match status" value="1"/>
</dbReference>
<keyword evidence="3 8" id="KW-0812">Transmembrane</keyword>
<keyword evidence="7 8" id="KW-0472">Membrane</keyword>
<dbReference type="InterPro" id="IPR027417">
    <property type="entry name" value="P-loop_NTPase"/>
</dbReference>
<feature type="transmembrane region" description="Helical" evidence="8">
    <location>
        <begin position="385"/>
        <end position="409"/>
    </location>
</feature>
<evidence type="ECO:0000256" key="4">
    <source>
        <dbReference type="ARBA" id="ARBA00022741"/>
    </source>
</evidence>
<feature type="domain" description="ABC transporter" evidence="9">
    <location>
        <begin position="482"/>
        <end position="717"/>
    </location>
</feature>
<dbReference type="InterPro" id="IPR036640">
    <property type="entry name" value="ABC1_TM_sf"/>
</dbReference>
<dbReference type="InterPro" id="IPR011527">
    <property type="entry name" value="ABC1_TM_dom"/>
</dbReference>
<evidence type="ECO:0000313" key="12">
    <source>
        <dbReference type="Proteomes" id="UP001221566"/>
    </source>
</evidence>
<keyword evidence="4" id="KW-0547">Nucleotide-binding</keyword>
<dbReference type="PANTHER" id="PTHR24221">
    <property type="entry name" value="ATP-BINDING CASSETTE SUB-FAMILY B"/>
    <property type="match status" value="1"/>
</dbReference>
<evidence type="ECO:0000256" key="1">
    <source>
        <dbReference type="ARBA" id="ARBA00004651"/>
    </source>
</evidence>